<name>A0A0S4L913_9BACT</name>
<organism evidence="2 3">
    <name type="scientific">Candidatus Nitrospira nitrificans</name>
    <dbReference type="NCBI Taxonomy" id="1742973"/>
    <lineage>
        <taxon>Bacteria</taxon>
        <taxon>Pseudomonadati</taxon>
        <taxon>Nitrospirota</taxon>
        <taxon>Nitrospiria</taxon>
        <taxon>Nitrospirales</taxon>
        <taxon>Nitrospiraceae</taxon>
        <taxon>Nitrospira</taxon>
    </lineage>
</organism>
<dbReference type="RefSeq" id="WP_139076989.1">
    <property type="nucleotide sequence ID" value="NZ_CZPZ01000002.1"/>
</dbReference>
<dbReference type="EMBL" id="CZPZ01000002">
    <property type="protein sequence ID" value="CUS32363.1"/>
    <property type="molecule type" value="Genomic_DNA"/>
</dbReference>
<evidence type="ECO:0000313" key="3">
    <source>
        <dbReference type="Proteomes" id="UP000198736"/>
    </source>
</evidence>
<keyword evidence="3" id="KW-1185">Reference proteome</keyword>
<sequence length="124" mass="13089">MRILIGHSIRLATLLGIILSTWTMSVQAQEIMHKGPVTGSKAPSEENNNAIDYKNAEAFPLPAAPDSLAEQAEKDLIDNLVNRNRPVVSGPAGVEAGSEGNGTTGSGERGTPSAAPYQKKLKRP</sequence>
<evidence type="ECO:0000256" key="1">
    <source>
        <dbReference type="SAM" id="MobiDB-lite"/>
    </source>
</evidence>
<dbReference type="AlphaFoldDB" id="A0A0S4L913"/>
<evidence type="ECO:0000313" key="2">
    <source>
        <dbReference type="EMBL" id="CUS32363.1"/>
    </source>
</evidence>
<gene>
    <name evidence="2" type="ORF">COMA2_100079</name>
</gene>
<accession>A0A0S4L913</accession>
<feature type="compositionally biased region" description="Gly residues" evidence="1">
    <location>
        <begin position="99"/>
        <end position="108"/>
    </location>
</feature>
<proteinExistence type="predicted"/>
<feature type="region of interest" description="Disordered" evidence="1">
    <location>
        <begin position="81"/>
        <end position="124"/>
    </location>
</feature>
<reference evidence="3" key="1">
    <citation type="submission" date="2015-10" db="EMBL/GenBank/DDBJ databases">
        <authorList>
            <person name="Luecker S."/>
            <person name="Luecker S."/>
        </authorList>
    </citation>
    <scope>NUCLEOTIDE SEQUENCE [LARGE SCALE GENOMIC DNA]</scope>
</reference>
<dbReference type="Proteomes" id="UP000198736">
    <property type="component" value="Unassembled WGS sequence"/>
</dbReference>
<protein>
    <submittedName>
        <fullName evidence="2">Uncharacterized protein</fullName>
    </submittedName>
</protein>